<protein>
    <submittedName>
        <fullName evidence="3">3-carboxy-cis,cis-muconate cycloisomerase</fullName>
    </submittedName>
</protein>
<dbReference type="GO" id="GO:0016853">
    <property type="term" value="F:isomerase activity"/>
    <property type="evidence" value="ECO:0007669"/>
    <property type="project" value="UniProtKB-KW"/>
</dbReference>
<gene>
    <name evidence="3" type="ORF">AVO45_04660</name>
</gene>
<dbReference type="PANTHER" id="PTHR43172:SF2">
    <property type="entry name" value="ADENYLOSUCCINATE LYASE C-TERMINAL DOMAIN-CONTAINING PROTEIN"/>
    <property type="match status" value="1"/>
</dbReference>
<dbReference type="OrthoDB" id="9768878at2"/>
<evidence type="ECO:0000313" key="3">
    <source>
        <dbReference type="EMBL" id="KUJ80353.1"/>
    </source>
</evidence>
<evidence type="ECO:0000313" key="4">
    <source>
        <dbReference type="Proteomes" id="UP000053791"/>
    </source>
</evidence>
<name>A0A0X3TX86_9RHOB</name>
<keyword evidence="3" id="KW-0413">Isomerase</keyword>
<organism evidence="3 4">
    <name type="scientific">Ruegeria marisrubri</name>
    <dbReference type="NCBI Taxonomy" id="1685379"/>
    <lineage>
        <taxon>Bacteria</taxon>
        <taxon>Pseudomonadati</taxon>
        <taxon>Pseudomonadota</taxon>
        <taxon>Alphaproteobacteria</taxon>
        <taxon>Rhodobacterales</taxon>
        <taxon>Roseobacteraceae</taxon>
        <taxon>Ruegeria</taxon>
    </lineage>
</organism>
<dbReference type="SMART" id="SM00998">
    <property type="entry name" value="ADSL_C"/>
    <property type="match status" value="1"/>
</dbReference>
<dbReference type="PRINTS" id="PR00149">
    <property type="entry name" value="FUMRATELYASE"/>
</dbReference>
<dbReference type="AlphaFoldDB" id="A0A0X3TX86"/>
<comment type="caution">
    <text evidence="3">The sequence shown here is derived from an EMBL/GenBank/DDBJ whole genome shotgun (WGS) entry which is preliminary data.</text>
</comment>
<dbReference type="Pfam" id="PF00206">
    <property type="entry name" value="Lyase_1"/>
    <property type="match status" value="1"/>
</dbReference>
<dbReference type="Gene3D" id="1.20.200.10">
    <property type="entry name" value="Fumarase/aspartase (Central domain)"/>
    <property type="match status" value="1"/>
</dbReference>
<proteinExistence type="inferred from homology"/>
<evidence type="ECO:0000259" key="2">
    <source>
        <dbReference type="SMART" id="SM00998"/>
    </source>
</evidence>
<dbReference type="Gene3D" id="1.10.40.30">
    <property type="entry name" value="Fumarase/aspartase (C-terminal domain)"/>
    <property type="match status" value="1"/>
</dbReference>
<dbReference type="STRING" id="1685379.AVO45_04660"/>
<dbReference type="CDD" id="cd01597">
    <property type="entry name" value="pCLME"/>
    <property type="match status" value="1"/>
</dbReference>
<dbReference type="SUPFAM" id="SSF48557">
    <property type="entry name" value="L-aspartase-like"/>
    <property type="match status" value="1"/>
</dbReference>
<dbReference type="PANTHER" id="PTHR43172">
    <property type="entry name" value="ADENYLOSUCCINATE LYASE"/>
    <property type="match status" value="1"/>
</dbReference>
<dbReference type="InterPro" id="IPR022761">
    <property type="entry name" value="Fumarate_lyase_N"/>
</dbReference>
<accession>A0A0X3TX86</accession>
<dbReference type="InterPro" id="IPR019468">
    <property type="entry name" value="AdenyloSucc_lyase_C"/>
</dbReference>
<feature type="domain" description="Adenylosuccinate lyase C-terminal" evidence="2">
    <location>
        <begin position="363"/>
        <end position="436"/>
    </location>
</feature>
<dbReference type="EMBL" id="LQBQ01000012">
    <property type="protein sequence ID" value="KUJ80353.1"/>
    <property type="molecule type" value="Genomic_DNA"/>
</dbReference>
<dbReference type="InterPro" id="IPR008948">
    <property type="entry name" value="L-Aspartase-like"/>
</dbReference>
<evidence type="ECO:0000256" key="1">
    <source>
        <dbReference type="ARBA" id="ARBA00034772"/>
    </source>
</evidence>
<dbReference type="PRINTS" id="PR00145">
    <property type="entry name" value="ARGSUCLYASE"/>
</dbReference>
<reference evidence="3 4" key="1">
    <citation type="submission" date="2015-12" db="EMBL/GenBank/DDBJ databases">
        <authorList>
            <person name="Shamseldin A."/>
            <person name="Moawad H."/>
            <person name="Abd El-Rahim W.M."/>
            <person name="Sadowsky M.J."/>
        </authorList>
    </citation>
    <scope>NUCLEOTIDE SEQUENCE [LARGE SCALE GENOMIC DNA]</scope>
    <source>
        <strain evidence="3 4">ZGT118</strain>
    </source>
</reference>
<dbReference type="InterPro" id="IPR000362">
    <property type="entry name" value="Fumarate_lyase_fam"/>
</dbReference>
<sequence length="445" mass="47123">MAGSVFDSAMFSKLFPTGEIGRLFTDSAELRAMLLVEGMLAKVQGDLGVIPAESAQAITRAAMEVQLDPGALAQATGENGVSVPALVAAFRAEMQAPEHAAFVHWGATSQDIIDTGLMLRLRQALTLVEKDLTSVLARLSELAEAHAALPMPARTYGQHATPTSFGAVVAGWGAPLLGLLDELPELRRTCLLVSLSGAAGTSGALGPQATETRKALAGLLNLQDPGRSWHTDRTPVLRIGDWLTRATLALGKLGEDAIELTQTGIGEIRLGGSGASSTMPQKQNPVGPSVLVALARQQTGLFSTLQGAAMHRHQRDGAAWFTEWMCLPQIVLGAGAAGQVALRLVQGIEPNAEAMRAALEQNLGLIHAEALSFELARHMPRPEAQATTKALCREAVETGTPLRDVVARAWPQIDTATLFDPAEQLGLAPEEARSFARRVTERSKE</sequence>
<keyword evidence="4" id="KW-1185">Reference proteome</keyword>
<dbReference type="RefSeq" id="WP_068345521.1">
    <property type="nucleotide sequence ID" value="NZ_LQBQ01000012.1"/>
</dbReference>
<dbReference type="Proteomes" id="UP000053791">
    <property type="component" value="Unassembled WGS sequence"/>
</dbReference>
<comment type="similarity">
    <text evidence="1">Belongs to the class-II fumarase/aspartase family.</text>
</comment>